<accession>A0A0L8FS58</accession>
<keyword evidence="1" id="KW-0732">Signal</keyword>
<dbReference type="EMBL" id="KQ427019">
    <property type="protein sequence ID" value="KOF67514.1"/>
    <property type="molecule type" value="Genomic_DNA"/>
</dbReference>
<feature type="signal peptide" evidence="1">
    <location>
        <begin position="1"/>
        <end position="26"/>
    </location>
</feature>
<name>A0A0L8FS58_OCTBM</name>
<sequence length="62" mass="6831">MAVGGRYLLCLQILLLVEDRCDVSWSAESMVVNDRPGTAGTIVKVDHVTDVILVQDRVIFSL</sequence>
<dbReference type="AlphaFoldDB" id="A0A0L8FS58"/>
<reference evidence="2" key="1">
    <citation type="submission" date="2015-07" db="EMBL/GenBank/DDBJ databases">
        <title>MeaNS - Measles Nucleotide Surveillance Program.</title>
        <authorList>
            <person name="Tran T."/>
            <person name="Druce J."/>
        </authorList>
    </citation>
    <scope>NUCLEOTIDE SEQUENCE</scope>
    <source>
        <strain evidence="2">UCB-OBI-ISO-001</strain>
        <tissue evidence="2">Gonad</tissue>
    </source>
</reference>
<evidence type="ECO:0000313" key="2">
    <source>
        <dbReference type="EMBL" id="KOF67514.1"/>
    </source>
</evidence>
<feature type="chain" id="PRO_5005582664" evidence="1">
    <location>
        <begin position="27"/>
        <end position="62"/>
    </location>
</feature>
<protein>
    <submittedName>
        <fullName evidence="2">Uncharacterized protein</fullName>
    </submittedName>
</protein>
<gene>
    <name evidence="2" type="ORF">OCBIM_22009562mg</name>
</gene>
<proteinExistence type="predicted"/>
<organism evidence="2">
    <name type="scientific">Octopus bimaculoides</name>
    <name type="common">California two-spotted octopus</name>
    <dbReference type="NCBI Taxonomy" id="37653"/>
    <lineage>
        <taxon>Eukaryota</taxon>
        <taxon>Metazoa</taxon>
        <taxon>Spiralia</taxon>
        <taxon>Lophotrochozoa</taxon>
        <taxon>Mollusca</taxon>
        <taxon>Cephalopoda</taxon>
        <taxon>Coleoidea</taxon>
        <taxon>Octopodiformes</taxon>
        <taxon>Octopoda</taxon>
        <taxon>Incirrata</taxon>
        <taxon>Octopodidae</taxon>
        <taxon>Octopus</taxon>
    </lineage>
</organism>
<evidence type="ECO:0000256" key="1">
    <source>
        <dbReference type="SAM" id="SignalP"/>
    </source>
</evidence>